<dbReference type="GO" id="GO:0016301">
    <property type="term" value="F:kinase activity"/>
    <property type="evidence" value="ECO:0007669"/>
    <property type="project" value="UniProtKB-KW"/>
</dbReference>
<dbReference type="Pfam" id="PF03830">
    <property type="entry name" value="PTSIIB_sorb"/>
    <property type="match status" value="1"/>
</dbReference>
<dbReference type="AlphaFoldDB" id="A0A5C6M968"/>
<dbReference type="GO" id="GO:0009401">
    <property type="term" value="P:phosphoenolpyruvate-dependent sugar phosphotransferase system"/>
    <property type="evidence" value="ECO:0007669"/>
    <property type="project" value="UniProtKB-KW"/>
</dbReference>
<evidence type="ECO:0000256" key="5">
    <source>
        <dbReference type="ARBA" id="ARBA00022679"/>
    </source>
</evidence>
<dbReference type="InterPro" id="IPR004720">
    <property type="entry name" value="PTS_IIB_sorbose-sp"/>
</dbReference>
<reference evidence="9 10" key="1">
    <citation type="submission" date="2019-04" db="EMBL/GenBank/DDBJ databases">
        <title>In vitro growth and metabolic characteristics of meat-borne Lactobacillus algidus strains.</title>
        <authorList>
            <person name="Sade E."/>
            <person name="Per J."/>
            <person name="Tytti H."/>
            <person name="Johanna B.K."/>
        </authorList>
    </citation>
    <scope>NUCLEOTIDE SEQUENCE [LARGE SCALE GENOMIC DNA]</scope>
    <source>
        <strain evidence="9 10">LTS37-1</strain>
    </source>
</reference>
<dbReference type="EMBL" id="SRRQ01000009">
    <property type="protein sequence ID" value="TWW10723.1"/>
    <property type="molecule type" value="Genomic_DNA"/>
</dbReference>
<evidence type="ECO:0000256" key="2">
    <source>
        <dbReference type="ARBA" id="ARBA00022448"/>
    </source>
</evidence>
<evidence type="ECO:0000259" key="8">
    <source>
        <dbReference type="PROSITE" id="PS51101"/>
    </source>
</evidence>
<evidence type="ECO:0000313" key="10">
    <source>
        <dbReference type="Proteomes" id="UP000321659"/>
    </source>
</evidence>
<feature type="domain" description="PTS EIIB type-4" evidence="8">
    <location>
        <begin position="1"/>
        <end position="157"/>
    </location>
</feature>
<keyword evidence="5" id="KW-0808">Transferase</keyword>
<keyword evidence="4" id="KW-0762">Sugar transport</keyword>
<gene>
    <name evidence="9" type="ORF">LABALGLTS371_12210</name>
</gene>
<keyword evidence="2" id="KW-0813">Transport</keyword>
<evidence type="ECO:0000256" key="1">
    <source>
        <dbReference type="ARBA" id="ARBA00004496"/>
    </source>
</evidence>
<dbReference type="Gene3D" id="3.40.35.10">
    <property type="entry name" value="Phosphotransferase system, sorbose subfamily IIB component"/>
    <property type="match status" value="1"/>
</dbReference>
<dbReference type="GO" id="GO:0008982">
    <property type="term" value="F:protein-N(PI)-phosphohistidine-sugar phosphotransferase activity"/>
    <property type="evidence" value="ECO:0007669"/>
    <property type="project" value="InterPro"/>
</dbReference>
<comment type="subcellular location">
    <subcellularLocation>
        <location evidence="1">Cytoplasm</location>
    </subcellularLocation>
</comment>
<evidence type="ECO:0000256" key="3">
    <source>
        <dbReference type="ARBA" id="ARBA00022490"/>
    </source>
</evidence>
<dbReference type="PROSITE" id="PS51101">
    <property type="entry name" value="PTS_EIIB_TYPE_4"/>
    <property type="match status" value="1"/>
</dbReference>
<keyword evidence="6" id="KW-0598">Phosphotransferase system</keyword>
<comment type="caution">
    <text evidence="9">The sequence shown here is derived from an EMBL/GenBank/DDBJ whole genome shotgun (WGS) entry which is preliminary data.</text>
</comment>
<evidence type="ECO:0000256" key="7">
    <source>
        <dbReference type="ARBA" id="ARBA00022777"/>
    </source>
</evidence>
<evidence type="ECO:0000313" key="9">
    <source>
        <dbReference type="EMBL" id="TWW10723.1"/>
    </source>
</evidence>
<name>A0A5C6M968_9LACO</name>
<proteinExistence type="predicted"/>
<keyword evidence="7" id="KW-0418">Kinase</keyword>
<evidence type="ECO:0000256" key="6">
    <source>
        <dbReference type="ARBA" id="ARBA00022683"/>
    </source>
</evidence>
<keyword evidence="3" id="KW-0963">Cytoplasm</keyword>
<organism evidence="9 10">
    <name type="scientific">Dellaglioa algida</name>
    <dbReference type="NCBI Taxonomy" id="105612"/>
    <lineage>
        <taxon>Bacteria</taxon>
        <taxon>Bacillati</taxon>
        <taxon>Bacillota</taxon>
        <taxon>Bacilli</taxon>
        <taxon>Lactobacillales</taxon>
        <taxon>Lactobacillaceae</taxon>
        <taxon>Dellaglioa</taxon>
    </lineage>
</organism>
<accession>A0A5C6M968</accession>
<dbReference type="InterPro" id="IPR036667">
    <property type="entry name" value="PTS_IIB_sorbose-sp_sf"/>
</dbReference>
<evidence type="ECO:0000256" key="4">
    <source>
        <dbReference type="ARBA" id="ARBA00022597"/>
    </source>
</evidence>
<dbReference type="SUPFAM" id="SSF52728">
    <property type="entry name" value="PTS IIb component"/>
    <property type="match status" value="1"/>
</dbReference>
<protein>
    <submittedName>
        <fullName evidence="9">PTS mannose transporter subunit IIC</fullName>
    </submittedName>
</protein>
<dbReference type="RefSeq" id="WP_146302976.1">
    <property type="nucleotide sequence ID" value="NZ_JANXKU010000008.1"/>
</dbReference>
<dbReference type="GO" id="GO:0005737">
    <property type="term" value="C:cytoplasm"/>
    <property type="evidence" value="ECO:0007669"/>
    <property type="project" value="UniProtKB-SubCell"/>
</dbReference>
<sequence length="157" mass="17704">MPVLLARVDERLIHGVVVTEWFSALNPKRFMIVDDTISNDETLKRTMRMAKPSGTGMSVINTETAITNFKNGKYDDHGVFLLVKNPETLVNLKEGGVEIPKVDIGIIFPDADKKRVSKYVALGEKDEENIKKLQELGLNVVLQYLPNDPEESINKYM</sequence>
<dbReference type="Proteomes" id="UP000321659">
    <property type="component" value="Unassembled WGS sequence"/>
</dbReference>